<name>A0AAV9I2K6_9PEZI</name>
<proteinExistence type="inferred from homology"/>
<dbReference type="InterPro" id="IPR050416">
    <property type="entry name" value="FAD-linked_Oxidoreductase"/>
</dbReference>
<dbReference type="InterPro" id="IPR016169">
    <property type="entry name" value="FAD-bd_PCMH_sub2"/>
</dbReference>
<evidence type="ECO:0000256" key="6">
    <source>
        <dbReference type="SAM" id="SignalP"/>
    </source>
</evidence>
<reference evidence="8" key="1">
    <citation type="journal article" date="2023" name="Mol. Phylogenet. Evol.">
        <title>Genome-scale phylogeny and comparative genomics of the fungal order Sordariales.</title>
        <authorList>
            <person name="Hensen N."/>
            <person name="Bonometti L."/>
            <person name="Westerberg I."/>
            <person name="Brannstrom I.O."/>
            <person name="Guillou S."/>
            <person name="Cros-Aarteil S."/>
            <person name="Calhoun S."/>
            <person name="Haridas S."/>
            <person name="Kuo A."/>
            <person name="Mondo S."/>
            <person name="Pangilinan J."/>
            <person name="Riley R."/>
            <person name="LaButti K."/>
            <person name="Andreopoulos B."/>
            <person name="Lipzen A."/>
            <person name="Chen C."/>
            <person name="Yan M."/>
            <person name="Daum C."/>
            <person name="Ng V."/>
            <person name="Clum A."/>
            <person name="Steindorff A."/>
            <person name="Ohm R.A."/>
            <person name="Martin F."/>
            <person name="Silar P."/>
            <person name="Natvig D.O."/>
            <person name="Lalanne C."/>
            <person name="Gautier V."/>
            <person name="Ament-Velasquez S.L."/>
            <person name="Kruys A."/>
            <person name="Hutchinson M.I."/>
            <person name="Powell A.J."/>
            <person name="Barry K."/>
            <person name="Miller A.N."/>
            <person name="Grigoriev I.V."/>
            <person name="Debuchy R."/>
            <person name="Gladieux P."/>
            <person name="Hiltunen Thoren M."/>
            <person name="Johannesson H."/>
        </authorList>
    </citation>
    <scope>NUCLEOTIDE SEQUENCE</scope>
    <source>
        <strain evidence="8">PSN324</strain>
    </source>
</reference>
<sequence>MKVFHIIAALLVASVSALTIHQVDDGVSSLVYRAPNPVNYSLLAAQLSPGASIVFPDNPQFDLLQQRWQEYSRPTYSAIVQAATEDDVRKTVLFANKHSLPFLAVAGAHGFLTTLGRMQGGIAISLANMKGISLNKEGDCAELQPGLTNGELIRYLWPRGKQAVTGNCLCTGIMGIMLGGGHGFLQGIHGLLVDQILEASVVLANGKLVVASPTSNPDLFWALRGAGHNFGIVTRVKYKIYNAIPKWTFSTIIFTQDKLEKVFEVANALLPEADHPAELILMYQFVRLPIDPKSASIMIYLIWAGDSAGLDKYAARFRALGPAQETLQTDISYPDVFKGREDETNPGTCAKGWYRLLFNNYLKRFNPEALRKVHTIFTKATDEYPDTQTRSIYVFEPYSQQGVTAVPFESTAVPFRGYPVLASPVWGYTNASYTNGLVAASREMRKILTDGDGDGKLRSYVNYAFGDEALSENYGHEPWRVKKLKALKKKYDPEGRFSFYAPIDVGRRP</sequence>
<evidence type="ECO:0000256" key="5">
    <source>
        <dbReference type="ARBA" id="ARBA00023002"/>
    </source>
</evidence>
<evidence type="ECO:0000256" key="1">
    <source>
        <dbReference type="ARBA" id="ARBA00001974"/>
    </source>
</evidence>
<reference evidence="8" key="2">
    <citation type="submission" date="2023-06" db="EMBL/GenBank/DDBJ databases">
        <authorList>
            <consortium name="Lawrence Berkeley National Laboratory"/>
            <person name="Mondo S.J."/>
            <person name="Hensen N."/>
            <person name="Bonometti L."/>
            <person name="Westerberg I."/>
            <person name="Brannstrom I.O."/>
            <person name="Guillou S."/>
            <person name="Cros-Aarteil S."/>
            <person name="Calhoun S."/>
            <person name="Haridas S."/>
            <person name="Kuo A."/>
            <person name="Pangilinan J."/>
            <person name="Riley R."/>
            <person name="Labutti K."/>
            <person name="Andreopoulos B."/>
            <person name="Lipzen A."/>
            <person name="Chen C."/>
            <person name="Yanf M."/>
            <person name="Daum C."/>
            <person name="Ng V."/>
            <person name="Clum A."/>
            <person name="Steindorff A."/>
            <person name="Ohm R."/>
            <person name="Martin F."/>
            <person name="Silar P."/>
            <person name="Natvig D."/>
            <person name="Lalanne C."/>
            <person name="Gautier V."/>
            <person name="Ament-Velasquez S.L."/>
            <person name="Kruys A."/>
            <person name="Hutchinson M.I."/>
            <person name="Powell A.J."/>
            <person name="Barry K."/>
            <person name="Miller A.N."/>
            <person name="Grigoriev I.V."/>
            <person name="Debuchy R."/>
            <person name="Gladieux P."/>
            <person name="Thoren M.H."/>
            <person name="Johannesson H."/>
        </authorList>
    </citation>
    <scope>NUCLEOTIDE SEQUENCE</scope>
    <source>
        <strain evidence="8">PSN324</strain>
    </source>
</reference>
<dbReference type="Proteomes" id="UP001321749">
    <property type="component" value="Unassembled WGS sequence"/>
</dbReference>
<dbReference type="GO" id="GO:0071949">
    <property type="term" value="F:FAD binding"/>
    <property type="evidence" value="ECO:0007669"/>
    <property type="project" value="InterPro"/>
</dbReference>
<evidence type="ECO:0000313" key="9">
    <source>
        <dbReference type="Proteomes" id="UP001321749"/>
    </source>
</evidence>
<gene>
    <name evidence="8" type="ORF">QBC42DRAFT_260352</name>
</gene>
<comment type="caution">
    <text evidence="8">The sequence shown here is derived from an EMBL/GenBank/DDBJ whole genome shotgun (WGS) entry which is preliminary data.</text>
</comment>
<keyword evidence="5" id="KW-0560">Oxidoreductase</keyword>
<comment type="similarity">
    <text evidence="2">Belongs to the oxygen-dependent FAD-linked oxidoreductase family.</text>
</comment>
<evidence type="ECO:0000256" key="2">
    <source>
        <dbReference type="ARBA" id="ARBA00005466"/>
    </source>
</evidence>
<accession>A0AAV9I2K6</accession>
<dbReference type="Gene3D" id="3.30.43.10">
    <property type="entry name" value="Uridine Diphospho-n-acetylenolpyruvylglucosamine Reductase, domain 2"/>
    <property type="match status" value="1"/>
</dbReference>
<dbReference type="InterPro" id="IPR036318">
    <property type="entry name" value="FAD-bd_PCMH-like_sf"/>
</dbReference>
<keyword evidence="3" id="KW-0285">Flavoprotein</keyword>
<dbReference type="InterPro" id="IPR006094">
    <property type="entry name" value="Oxid_FAD_bind_N"/>
</dbReference>
<dbReference type="InterPro" id="IPR016166">
    <property type="entry name" value="FAD-bd_PCMH"/>
</dbReference>
<evidence type="ECO:0000256" key="4">
    <source>
        <dbReference type="ARBA" id="ARBA00022827"/>
    </source>
</evidence>
<dbReference type="Pfam" id="PF01565">
    <property type="entry name" value="FAD_binding_4"/>
    <property type="match status" value="1"/>
</dbReference>
<protein>
    <submittedName>
        <fullName evidence="8">FAD-binding domain-containing protein</fullName>
    </submittedName>
</protein>
<dbReference type="Gene3D" id="3.40.462.20">
    <property type="match status" value="1"/>
</dbReference>
<organism evidence="8 9">
    <name type="scientific">Cladorrhinum samala</name>
    <dbReference type="NCBI Taxonomy" id="585594"/>
    <lineage>
        <taxon>Eukaryota</taxon>
        <taxon>Fungi</taxon>
        <taxon>Dikarya</taxon>
        <taxon>Ascomycota</taxon>
        <taxon>Pezizomycotina</taxon>
        <taxon>Sordariomycetes</taxon>
        <taxon>Sordariomycetidae</taxon>
        <taxon>Sordariales</taxon>
        <taxon>Podosporaceae</taxon>
        <taxon>Cladorrhinum</taxon>
    </lineage>
</organism>
<dbReference type="EMBL" id="MU864935">
    <property type="protein sequence ID" value="KAK4466003.1"/>
    <property type="molecule type" value="Genomic_DNA"/>
</dbReference>
<dbReference type="PANTHER" id="PTHR42973">
    <property type="entry name" value="BINDING OXIDOREDUCTASE, PUTATIVE (AFU_ORTHOLOGUE AFUA_1G17690)-RELATED"/>
    <property type="match status" value="1"/>
</dbReference>
<feature type="chain" id="PRO_5043620037" evidence="6">
    <location>
        <begin position="18"/>
        <end position="509"/>
    </location>
</feature>
<dbReference type="GO" id="GO:0016491">
    <property type="term" value="F:oxidoreductase activity"/>
    <property type="evidence" value="ECO:0007669"/>
    <property type="project" value="UniProtKB-KW"/>
</dbReference>
<dbReference type="Gene3D" id="3.30.465.10">
    <property type="match status" value="1"/>
</dbReference>
<keyword evidence="9" id="KW-1185">Reference proteome</keyword>
<keyword evidence="6" id="KW-0732">Signal</keyword>
<dbReference type="InterPro" id="IPR016167">
    <property type="entry name" value="FAD-bd_PCMH_sub1"/>
</dbReference>
<feature type="signal peptide" evidence="6">
    <location>
        <begin position="1"/>
        <end position="17"/>
    </location>
</feature>
<dbReference type="PROSITE" id="PS51387">
    <property type="entry name" value="FAD_PCMH"/>
    <property type="match status" value="1"/>
</dbReference>
<dbReference type="SUPFAM" id="SSF56176">
    <property type="entry name" value="FAD-binding/transporter-associated domain-like"/>
    <property type="match status" value="1"/>
</dbReference>
<evidence type="ECO:0000259" key="7">
    <source>
        <dbReference type="PROSITE" id="PS51387"/>
    </source>
</evidence>
<feature type="domain" description="FAD-binding PCMH-type" evidence="7">
    <location>
        <begin position="72"/>
        <end position="243"/>
    </location>
</feature>
<evidence type="ECO:0000313" key="8">
    <source>
        <dbReference type="EMBL" id="KAK4466003.1"/>
    </source>
</evidence>
<comment type="cofactor">
    <cofactor evidence="1">
        <name>FAD</name>
        <dbReference type="ChEBI" id="CHEBI:57692"/>
    </cofactor>
</comment>
<keyword evidence="4" id="KW-0274">FAD</keyword>
<dbReference type="AlphaFoldDB" id="A0AAV9I2K6"/>
<evidence type="ECO:0000256" key="3">
    <source>
        <dbReference type="ARBA" id="ARBA00022630"/>
    </source>
</evidence>
<dbReference type="PANTHER" id="PTHR42973:SF9">
    <property type="entry name" value="FAD-BINDING PCMH-TYPE DOMAIN-CONTAINING PROTEIN-RELATED"/>
    <property type="match status" value="1"/>
</dbReference>